<dbReference type="Pfam" id="PF01546">
    <property type="entry name" value="Peptidase_M20"/>
    <property type="match status" value="1"/>
</dbReference>
<keyword evidence="1" id="KW-0645">Protease</keyword>
<dbReference type="GO" id="GO:0006508">
    <property type="term" value="P:proteolysis"/>
    <property type="evidence" value="ECO:0007669"/>
    <property type="project" value="UniProtKB-KW"/>
</dbReference>
<reference evidence="5 6" key="1">
    <citation type="submission" date="2017-01" db="EMBL/GenBank/DDBJ databases">
        <title>Whole-Genome Shotgun Sequencing of Two beta-Proteobacterial Species in Search of the Bulgecin Biosynthetic Cluster.</title>
        <authorList>
            <person name="Horsman M.E."/>
            <person name="Marous D.R."/>
            <person name="Li R."/>
            <person name="Oliver R.A."/>
            <person name="Byun B."/>
            <person name="Emrich S.J."/>
            <person name="Boggess B."/>
            <person name="Townsend C.A."/>
            <person name="Mobashery S."/>
        </authorList>
    </citation>
    <scope>NUCLEOTIDE SEQUENCE [LARGE SCALE GENOMIC DNA]</scope>
    <source>
        <strain evidence="5 6">ATCC 31363</strain>
    </source>
</reference>
<name>A0A2A4EP80_9BURK</name>
<keyword evidence="3" id="KW-0378">Hydrolase</keyword>
<dbReference type="SUPFAM" id="SSF53187">
    <property type="entry name" value="Zn-dependent exopeptidases"/>
    <property type="match status" value="1"/>
</dbReference>
<accession>A0A2A4EP80</accession>
<dbReference type="InterPro" id="IPR002933">
    <property type="entry name" value="Peptidase_M20"/>
</dbReference>
<gene>
    <name evidence="5" type="ORF">BWP39_27630</name>
</gene>
<evidence type="ECO:0000256" key="1">
    <source>
        <dbReference type="ARBA" id="ARBA00022670"/>
    </source>
</evidence>
<dbReference type="OrthoDB" id="9761532at2"/>
<dbReference type="AlphaFoldDB" id="A0A2A4EP80"/>
<dbReference type="Proteomes" id="UP000218022">
    <property type="component" value="Unassembled WGS sequence"/>
</dbReference>
<sequence>MTTSQNTRTAAVDAAFRTFDSGALLEQLARRVACRTESQNPSRAETLQAYLTDEIAPALQQLGFTSRLVANPEPHGGPLLIAERHEGAELPTVLTYGHGDVVRGYDEQWRAGLKPWDIVVEGDRWYGRGTADNKGQHSINFAALAAVLDARGGRLGYNVKVLFETGEEVSSPGLYAVCEANKTALAADLFLASDGPRVSAERPTLFLGSRGAVLFELSVDLREGGHHSGNWGGVLRNPAVVLAHAIASLVDRHGRIAVDGLRPPPVSSAVRNALADIELGRDEQSPAIDPAWGEPGLTPTERVIAWNALEVLAFKSGNADAPVNAIPPSAKAVCQLRFVVGTDWERTAQHLEAHFARLGFDEVRVKVSTGSAATRLDLDDPWVSWALASMRATTGKEPALLPNLGGTVPNDAFAGTLNLPTLWVPHSYPACSQHAPNEHLLGSVAREALGVMAGLWWDLGDSAASVVAARAAMSAATSALTSAASRE</sequence>
<dbReference type="GO" id="GO:0008233">
    <property type="term" value="F:peptidase activity"/>
    <property type="evidence" value="ECO:0007669"/>
    <property type="project" value="UniProtKB-KW"/>
</dbReference>
<evidence type="ECO:0000256" key="3">
    <source>
        <dbReference type="ARBA" id="ARBA00022801"/>
    </source>
</evidence>
<evidence type="ECO:0000259" key="4">
    <source>
        <dbReference type="Pfam" id="PF07687"/>
    </source>
</evidence>
<dbReference type="InterPro" id="IPR051458">
    <property type="entry name" value="Cyt/Met_Dipeptidase"/>
</dbReference>
<dbReference type="InterPro" id="IPR011650">
    <property type="entry name" value="Peptidase_M20_dimer"/>
</dbReference>
<dbReference type="GO" id="GO:0046872">
    <property type="term" value="F:metal ion binding"/>
    <property type="evidence" value="ECO:0007669"/>
    <property type="project" value="UniProtKB-KW"/>
</dbReference>
<keyword evidence="2" id="KW-0479">Metal-binding</keyword>
<evidence type="ECO:0000313" key="6">
    <source>
        <dbReference type="Proteomes" id="UP000218022"/>
    </source>
</evidence>
<protein>
    <recommendedName>
        <fullName evidence="4">Peptidase M20 dimerisation domain-containing protein</fullName>
    </recommendedName>
</protein>
<dbReference type="Pfam" id="PF07687">
    <property type="entry name" value="M20_dimer"/>
    <property type="match status" value="1"/>
</dbReference>
<organism evidence="5 6">
    <name type="scientific">Paraburkholderia acidicola</name>
    <dbReference type="NCBI Taxonomy" id="1912599"/>
    <lineage>
        <taxon>Bacteria</taxon>
        <taxon>Pseudomonadati</taxon>
        <taxon>Pseudomonadota</taxon>
        <taxon>Betaproteobacteria</taxon>
        <taxon>Burkholderiales</taxon>
        <taxon>Burkholderiaceae</taxon>
        <taxon>Paraburkholderia</taxon>
    </lineage>
</organism>
<dbReference type="Gene3D" id="3.40.630.10">
    <property type="entry name" value="Zn peptidases"/>
    <property type="match status" value="1"/>
</dbReference>
<evidence type="ECO:0000313" key="5">
    <source>
        <dbReference type="EMBL" id="PCE23453.1"/>
    </source>
</evidence>
<dbReference type="RefSeq" id="WP_096725395.1">
    <property type="nucleotide sequence ID" value="NZ_MTZV01000006.1"/>
</dbReference>
<dbReference type="PANTHER" id="PTHR43270:SF12">
    <property type="entry name" value="SUCCINYL-DIAMINOPIMELATE DESUCCINYLASE"/>
    <property type="match status" value="1"/>
</dbReference>
<proteinExistence type="predicted"/>
<comment type="caution">
    <text evidence="5">The sequence shown here is derived from an EMBL/GenBank/DDBJ whole genome shotgun (WGS) entry which is preliminary data.</text>
</comment>
<dbReference type="EMBL" id="MTZV01000006">
    <property type="protein sequence ID" value="PCE23453.1"/>
    <property type="molecule type" value="Genomic_DNA"/>
</dbReference>
<feature type="domain" description="Peptidase M20 dimerisation" evidence="4">
    <location>
        <begin position="208"/>
        <end position="357"/>
    </location>
</feature>
<evidence type="ECO:0000256" key="2">
    <source>
        <dbReference type="ARBA" id="ARBA00022723"/>
    </source>
</evidence>
<dbReference type="NCBIfam" id="NF005478">
    <property type="entry name" value="PRK07079.1"/>
    <property type="match status" value="1"/>
</dbReference>
<dbReference type="Gene3D" id="3.30.70.360">
    <property type="match status" value="1"/>
</dbReference>
<dbReference type="PANTHER" id="PTHR43270">
    <property type="entry name" value="BETA-ALA-HIS DIPEPTIDASE"/>
    <property type="match status" value="1"/>
</dbReference>